<name>A0A431VLE9_9DEIO</name>
<organism evidence="3 4">
    <name type="scientific">Deinococcus radiophilus</name>
    <dbReference type="NCBI Taxonomy" id="32062"/>
    <lineage>
        <taxon>Bacteria</taxon>
        <taxon>Thermotogati</taxon>
        <taxon>Deinococcota</taxon>
        <taxon>Deinococci</taxon>
        <taxon>Deinococcales</taxon>
        <taxon>Deinococcaceae</taxon>
        <taxon>Deinococcus</taxon>
    </lineage>
</organism>
<feature type="signal peptide" evidence="2">
    <location>
        <begin position="1"/>
        <end position="22"/>
    </location>
</feature>
<evidence type="ECO:0000313" key="3">
    <source>
        <dbReference type="EMBL" id="RTR22841.1"/>
    </source>
</evidence>
<accession>A0A431VLE9</accession>
<proteinExistence type="predicted"/>
<keyword evidence="4" id="KW-1185">Reference proteome</keyword>
<reference evidence="3 4" key="1">
    <citation type="submission" date="2018-12" db="EMBL/GenBank/DDBJ databases">
        <title>Deinococcus radiophilus ATCC 27603 genome sequencing and assembly.</title>
        <authorList>
            <person name="Maclea K.S."/>
            <person name="Maynard C.R."/>
        </authorList>
    </citation>
    <scope>NUCLEOTIDE SEQUENCE [LARGE SCALE GENOMIC DNA]</scope>
    <source>
        <strain evidence="3 4">ATCC 27603</strain>
    </source>
</reference>
<evidence type="ECO:0000256" key="1">
    <source>
        <dbReference type="SAM" id="Phobius"/>
    </source>
</evidence>
<feature type="chain" id="PRO_5019248218" evidence="2">
    <location>
        <begin position="23"/>
        <end position="132"/>
    </location>
</feature>
<dbReference type="OrthoDB" id="9918164at2"/>
<evidence type="ECO:0000256" key="2">
    <source>
        <dbReference type="SAM" id="SignalP"/>
    </source>
</evidence>
<keyword evidence="2" id="KW-0732">Signal</keyword>
<keyword evidence="1" id="KW-0472">Membrane</keyword>
<evidence type="ECO:0000313" key="4">
    <source>
        <dbReference type="Proteomes" id="UP000277766"/>
    </source>
</evidence>
<dbReference type="PROSITE" id="PS51257">
    <property type="entry name" value="PROKAR_LIPOPROTEIN"/>
    <property type="match status" value="1"/>
</dbReference>
<comment type="caution">
    <text evidence="3">The sequence shown here is derived from an EMBL/GenBank/DDBJ whole genome shotgun (WGS) entry which is preliminary data.</text>
</comment>
<sequence>MKRVTLMASLALLASLSSCAPAITVPSGQGGQNTIAFSADIVSMASAIPVLEANDQTPATQLVALPTCRPVAYWGAVQAVGVTEATRQCLLVEQKVNGVGNAAAAVLTIWALPVFIGIFYFFYMLLQSLGGG</sequence>
<dbReference type="EMBL" id="RXPE01000043">
    <property type="protein sequence ID" value="RTR22841.1"/>
    <property type="molecule type" value="Genomic_DNA"/>
</dbReference>
<keyword evidence="1" id="KW-0812">Transmembrane</keyword>
<feature type="transmembrane region" description="Helical" evidence="1">
    <location>
        <begin position="102"/>
        <end position="126"/>
    </location>
</feature>
<dbReference type="AlphaFoldDB" id="A0A431VLE9"/>
<protein>
    <submittedName>
        <fullName evidence="3">Uncharacterized protein</fullName>
    </submittedName>
</protein>
<gene>
    <name evidence="3" type="ORF">EJ104_12645</name>
</gene>
<keyword evidence="1" id="KW-1133">Transmembrane helix</keyword>
<dbReference type="Proteomes" id="UP000277766">
    <property type="component" value="Unassembled WGS sequence"/>
</dbReference>
<dbReference type="RefSeq" id="WP_126353353.1">
    <property type="nucleotide sequence ID" value="NZ_CP086380.1"/>
</dbReference>